<sequence length="434" mass="49409">MEELKRLLDFCGLNSYIDQFEANHINDDTLQQLTKEDLAIVIPSIGHRVKLWNAIQTVNSKSIYQKTPGIETSQSLSDEISEFDMSLISSREARDGGIRTHVRSLVVHKPQISTPKSGNYQFLKRQTLDFEGTNLNEEIALQQSDVPSTSTNNESPEPNSSIQPPESPVNAAINYVFVDENGVQIANNDDSVLPNQDETNAASNLNLPRLNQPKTGVIQPNVVCDIEAETPYYGFDLKDILYKDEAARSIINDKIPKDMFILRNDRQIVANLLVDAIIKNLGLRHLVSAFPSLGDGRKTDKGYAIWFFNSNHISGPTGFLEERLKNQRRRLTKLKRKLVPSTNSNDTALDWNSEFEDDNPDPDEKIMLYLRQNFPPNHNSEILEKMKETVFSRKTIIRRCIDKEDYTDLKQIPEIMPRLFDLQGMVKNNYSNVL</sequence>
<feature type="region of interest" description="Disordered" evidence="1">
    <location>
        <begin position="141"/>
        <end position="167"/>
    </location>
</feature>
<reference evidence="3 4" key="1">
    <citation type="submission" date="2015-12" db="EMBL/GenBank/DDBJ databases">
        <title>The genome of Folsomia candida.</title>
        <authorList>
            <person name="Faddeeva A."/>
            <person name="Derks M.F."/>
            <person name="Anvar Y."/>
            <person name="Smit S."/>
            <person name="Van Straalen N."/>
            <person name="Roelofs D."/>
        </authorList>
    </citation>
    <scope>NUCLEOTIDE SEQUENCE [LARGE SCALE GENOMIC DNA]</scope>
    <source>
        <strain evidence="3 4">VU population</strain>
        <tissue evidence="3">Whole body</tissue>
    </source>
</reference>
<dbReference type="PROSITE" id="PS50105">
    <property type="entry name" value="SAM_DOMAIN"/>
    <property type="match status" value="1"/>
</dbReference>
<keyword evidence="4" id="KW-1185">Reference proteome</keyword>
<dbReference type="SUPFAM" id="SSF47769">
    <property type="entry name" value="SAM/Pointed domain"/>
    <property type="match status" value="1"/>
</dbReference>
<protein>
    <recommendedName>
        <fullName evidence="2">SAM domain-containing protein</fullName>
    </recommendedName>
</protein>
<dbReference type="Pfam" id="PF00536">
    <property type="entry name" value="SAM_1"/>
    <property type="match status" value="1"/>
</dbReference>
<feature type="domain" description="SAM" evidence="2">
    <location>
        <begin position="1"/>
        <end position="61"/>
    </location>
</feature>
<accession>A0A226DWI0</accession>
<evidence type="ECO:0000313" key="4">
    <source>
        <dbReference type="Proteomes" id="UP000198287"/>
    </source>
</evidence>
<comment type="caution">
    <text evidence="3">The sequence shown here is derived from an EMBL/GenBank/DDBJ whole genome shotgun (WGS) entry which is preliminary data.</text>
</comment>
<gene>
    <name evidence="3" type="ORF">Fcan01_15443</name>
</gene>
<name>A0A226DWI0_FOLCA</name>
<dbReference type="EMBL" id="LNIX01000010">
    <property type="protein sequence ID" value="OXA49832.1"/>
    <property type="molecule type" value="Genomic_DNA"/>
</dbReference>
<dbReference type="AlphaFoldDB" id="A0A226DWI0"/>
<dbReference type="InterPro" id="IPR013761">
    <property type="entry name" value="SAM/pointed_sf"/>
</dbReference>
<dbReference type="CDD" id="cd09487">
    <property type="entry name" value="SAM_superfamily"/>
    <property type="match status" value="1"/>
</dbReference>
<feature type="compositionally biased region" description="Low complexity" evidence="1">
    <location>
        <begin position="147"/>
        <end position="164"/>
    </location>
</feature>
<evidence type="ECO:0000256" key="1">
    <source>
        <dbReference type="SAM" id="MobiDB-lite"/>
    </source>
</evidence>
<dbReference type="InterPro" id="IPR001660">
    <property type="entry name" value="SAM"/>
</dbReference>
<organism evidence="3 4">
    <name type="scientific">Folsomia candida</name>
    <name type="common">Springtail</name>
    <dbReference type="NCBI Taxonomy" id="158441"/>
    <lineage>
        <taxon>Eukaryota</taxon>
        <taxon>Metazoa</taxon>
        <taxon>Ecdysozoa</taxon>
        <taxon>Arthropoda</taxon>
        <taxon>Hexapoda</taxon>
        <taxon>Collembola</taxon>
        <taxon>Entomobryomorpha</taxon>
        <taxon>Isotomoidea</taxon>
        <taxon>Isotomidae</taxon>
        <taxon>Proisotominae</taxon>
        <taxon>Folsomia</taxon>
    </lineage>
</organism>
<dbReference type="Proteomes" id="UP000198287">
    <property type="component" value="Unassembled WGS sequence"/>
</dbReference>
<dbReference type="Gene3D" id="1.10.150.50">
    <property type="entry name" value="Transcription Factor, Ets-1"/>
    <property type="match status" value="1"/>
</dbReference>
<evidence type="ECO:0000313" key="3">
    <source>
        <dbReference type="EMBL" id="OXA49832.1"/>
    </source>
</evidence>
<evidence type="ECO:0000259" key="2">
    <source>
        <dbReference type="PROSITE" id="PS50105"/>
    </source>
</evidence>
<proteinExistence type="predicted"/>
<dbReference type="OrthoDB" id="10066002at2759"/>